<dbReference type="STRING" id="145854.GA0074692_6735"/>
<dbReference type="AlphaFoldDB" id="A0A1C6TN21"/>
<protein>
    <recommendedName>
        <fullName evidence="4">Carbohydrate binding domain-containing protein</fullName>
    </recommendedName>
</protein>
<evidence type="ECO:0000313" key="3">
    <source>
        <dbReference type="Proteomes" id="UP000198959"/>
    </source>
</evidence>
<keyword evidence="3" id="KW-1185">Reference proteome</keyword>
<feature type="region of interest" description="Disordered" evidence="1">
    <location>
        <begin position="34"/>
        <end position="54"/>
    </location>
</feature>
<evidence type="ECO:0000256" key="1">
    <source>
        <dbReference type="SAM" id="MobiDB-lite"/>
    </source>
</evidence>
<organism evidence="2 3">
    <name type="scientific">Micromonospora pallida</name>
    <dbReference type="NCBI Taxonomy" id="145854"/>
    <lineage>
        <taxon>Bacteria</taxon>
        <taxon>Bacillati</taxon>
        <taxon>Actinomycetota</taxon>
        <taxon>Actinomycetes</taxon>
        <taxon>Micromonosporales</taxon>
        <taxon>Micromonosporaceae</taxon>
        <taxon>Micromonospora</taxon>
    </lineage>
</organism>
<dbReference type="OrthoDB" id="3304698at2"/>
<sequence length="1085" mass="113604">MTQSPQDVVVELYLGPVLGWVDITDDVRLGSADSGGGITISRGRRGEGQQTEHGSADLVIASPGGRYSPRNPRSVYYGLLGRNTPVRVGVRQLVDAFDDRTVAAGWGPDWTSFGAGGTVAPTDASVSGGMARAYVPATASFRASYYTDMTIVDAEVVVTVDMFISNVVGGAVEPANIMFRVQDLSTYYLCRMEVSAAEVVSVSIHHSTGGTIVAPTPVPGLLFAGQPLKVRASCVADRLAVKVWDPAAGGEPAGWQATAVDTRLTAPGYVGIRSGVAGGNTNTLPVEFRYDDLEVIDRRACMEVSSWPARWDISGTDVWTPIQAAGILRRLGQGAKPLDSALYRRLPRTNPTAYWPLEDPAGSSSARSAVAGVPNMTVFGYSRFQVPGTGGQPAPAAGLPRFATGEDIPGSAPVPDWSEGGVLVGRPPVPAAGTQSWRVALVAVFPRDRGASGTSFFGWTTSDGQYTQWNLSATATQLYVFAADPVTIINGYRIPSADINLFDGLPHFIEIEAKTVAGLLDARLYIDGWEYGSIETLSAPNLVHPPGWVTGVIPNVKEWTAESAGNIEGMPQMGHLAVWQPSAPISGHVEAMRAHAGETAADRIARLCAEQGIPVAVTRGPDPSAAMGPQRAVTILDLLRECEDADGGVLGEAREQITLIYRTLGSLCNQQPLAVDYGHLAPPFDPVDDDDQVRNDVTASRPDGGTARAVLEAGPLSIQTPPAGVGTYDTSLTVNVGTDEHLPSAAWWRLHVGTWDEARYPTVRVDLTASAWTADPALARQAAAVDTGSVVDIDGLPEWLPPGPASLMVQGTVERLDAYDRTLDWTATPAGPYTVATADGAPRAPADGSALAADITASATTVQIASTTAWTTEAQDFPISVRVGGERVDLDAAGIVLNDNPWFLTGADGWSGASASVVWTDAVTRPGTRYGSLQITVAGGGSGGATANAPYADVTPGARYRAVMWAYVTAGTVTLGPAVDWRNAAGMYMTTAVPTPTAVPAGVWTPLEAIVTAPALAEFAAMRARHDGATPAGVVYYVTAMTLAAESGTLSSPQTYTVTRDVNGVARAWPAGTPVDVWTPAVAAP</sequence>
<evidence type="ECO:0008006" key="4">
    <source>
        <dbReference type="Google" id="ProtNLM"/>
    </source>
</evidence>
<dbReference type="Gene3D" id="2.60.120.260">
    <property type="entry name" value="Galactose-binding domain-like"/>
    <property type="match status" value="1"/>
</dbReference>
<dbReference type="RefSeq" id="WP_091654587.1">
    <property type="nucleotide sequence ID" value="NZ_FMHW01000003.1"/>
</dbReference>
<proteinExistence type="predicted"/>
<evidence type="ECO:0000313" key="2">
    <source>
        <dbReference type="EMBL" id="SCL43150.1"/>
    </source>
</evidence>
<reference evidence="3" key="1">
    <citation type="submission" date="2016-06" db="EMBL/GenBank/DDBJ databases">
        <authorList>
            <person name="Varghese N."/>
            <person name="Submissions Spin"/>
        </authorList>
    </citation>
    <scope>NUCLEOTIDE SEQUENCE [LARGE SCALE GENOMIC DNA]</scope>
    <source>
        <strain evidence="3">DSM 43817</strain>
    </source>
</reference>
<gene>
    <name evidence="2" type="ORF">GA0074692_6735</name>
</gene>
<name>A0A1C6TN21_9ACTN</name>
<dbReference type="Proteomes" id="UP000198959">
    <property type="component" value="Unassembled WGS sequence"/>
</dbReference>
<accession>A0A1C6TN21</accession>
<dbReference type="EMBL" id="FMHW01000003">
    <property type="protein sequence ID" value="SCL43150.1"/>
    <property type="molecule type" value="Genomic_DNA"/>
</dbReference>